<dbReference type="Proteomes" id="UP001055712">
    <property type="component" value="Unassembled WGS sequence"/>
</dbReference>
<name>A0A9D4TZM3_CHLVU</name>
<reference evidence="2" key="2">
    <citation type="submission" date="2020-11" db="EMBL/GenBank/DDBJ databases">
        <authorList>
            <person name="Cecchin M."/>
            <person name="Marcolungo L."/>
            <person name="Rossato M."/>
            <person name="Girolomoni L."/>
            <person name="Cosentino E."/>
            <person name="Cuine S."/>
            <person name="Li-Beisson Y."/>
            <person name="Delledonne M."/>
            <person name="Ballottari M."/>
        </authorList>
    </citation>
    <scope>NUCLEOTIDE SEQUENCE</scope>
    <source>
        <strain evidence="2">211/11P</strain>
        <tissue evidence="2">Whole cell</tissue>
    </source>
</reference>
<dbReference type="OrthoDB" id="348976at2759"/>
<keyword evidence="3" id="KW-1185">Reference proteome</keyword>
<proteinExistence type="predicted"/>
<reference evidence="2" key="1">
    <citation type="journal article" date="2019" name="Plant J.">
        <title>Chlorella vulgaris genome assembly and annotation reveals the molecular basis for metabolic acclimation to high light conditions.</title>
        <authorList>
            <person name="Cecchin M."/>
            <person name="Marcolungo L."/>
            <person name="Rossato M."/>
            <person name="Girolomoni L."/>
            <person name="Cosentino E."/>
            <person name="Cuine S."/>
            <person name="Li-Beisson Y."/>
            <person name="Delledonne M."/>
            <person name="Ballottari M."/>
        </authorList>
    </citation>
    <scope>NUCLEOTIDE SEQUENCE</scope>
    <source>
        <strain evidence="2">211/11P</strain>
    </source>
</reference>
<dbReference type="PANTHER" id="PTHR34123:SF1">
    <property type="entry name" value="OS04G0578200 PROTEIN"/>
    <property type="match status" value="1"/>
</dbReference>
<gene>
    <name evidence="2" type="ORF">D9Q98_001174</name>
</gene>
<dbReference type="PANTHER" id="PTHR34123">
    <property type="entry name" value="OS04G0578200 PROTEIN"/>
    <property type="match status" value="1"/>
</dbReference>
<feature type="region of interest" description="Disordered" evidence="1">
    <location>
        <begin position="43"/>
        <end position="63"/>
    </location>
</feature>
<feature type="compositionally biased region" description="Low complexity" evidence="1">
    <location>
        <begin position="50"/>
        <end position="59"/>
    </location>
</feature>
<dbReference type="AlphaFoldDB" id="A0A9D4TZM3"/>
<protein>
    <submittedName>
        <fullName evidence="2">Uncharacterized protein</fullName>
    </submittedName>
</protein>
<evidence type="ECO:0000313" key="3">
    <source>
        <dbReference type="Proteomes" id="UP001055712"/>
    </source>
</evidence>
<organism evidence="2 3">
    <name type="scientific">Chlorella vulgaris</name>
    <name type="common">Green alga</name>
    <dbReference type="NCBI Taxonomy" id="3077"/>
    <lineage>
        <taxon>Eukaryota</taxon>
        <taxon>Viridiplantae</taxon>
        <taxon>Chlorophyta</taxon>
        <taxon>core chlorophytes</taxon>
        <taxon>Trebouxiophyceae</taxon>
        <taxon>Chlorellales</taxon>
        <taxon>Chlorellaceae</taxon>
        <taxon>Chlorella clade</taxon>
        <taxon>Chlorella</taxon>
    </lineage>
</organism>
<evidence type="ECO:0000256" key="1">
    <source>
        <dbReference type="SAM" id="MobiDB-lite"/>
    </source>
</evidence>
<sequence>MVSCEGGGGAKQNGGKAPASTGAGLKAVWMGAEAFGNVLGTLKGGNANEQRQQQQQQPQSALSREEVLQSIRQDFDVDYFVSGKGDMAAYEPDCEFADPFASFRGTERFKRNVSNLGGLFAILDLPWKPLLAAAGGTTFVFDGKSGLVTKHIESWDVEPARVLRQLLKPSAKVPATQAEVLMASVHDGDALGVWLAVSSKVAVAALPASGLLAVLHLVRGEGLGWLEAAVYVAWLGAVSTELVKIVRTFVGGGS</sequence>
<accession>A0A9D4TZM3</accession>
<comment type="caution">
    <text evidence="2">The sequence shown here is derived from an EMBL/GenBank/DDBJ whole genome shotgun (WGS) entry which is preliminary data.</text>
</comment>
<dbReference type="EMBL" id="SIDB01000001">
    <property type="protein sequence ID" value="KAI3438755.1"/>
    <property type="molecule type" value="Genomic_DNA"/>
</dbReference>
<evidence type="ECO:0000313" key="2">
    <source>
        <dbReference type="EMBL" id="KAI3438755.1"/>
    </source>
</evidence>